<evidence type="ECO:0000256" key="4">
    <source>
        <dbReference type="ARBA" id="ARBA00022741"/>
    </source>
</evidence>
<keyword evidence="5 10" id="KW-0067">ATP-binding</keyword>
<proteinExistence type="inferred from homology"/>
<evidence type="ECO:0000256" key="1">
    <source>
        <dbReference type="ARBA" id="ARBA00022490"/>
    </source>
</evidence>
<dbReference type="GO" id="GO:0005524">
    <property type="term" value="F:ATP binding"/>
    <property type="evidence" value="ECO:0007669"/>
    <property type="project" value="UniProtKB-UniRule"/>
</dbReference>
<feature type="domain" description="Mur ligase central" evidence="13">
    <location>
        <begin position="101"/>
        <end position="288"/>
    </location>
</feature>
<evidence type="ECO:0000256" key="5">
    <source>
        <dbReference type="ARBA" id="ARBA00022840"/>
    </source>
</evidence>
<feature type="domain" description="Mur ligase C-terminal" evidence="12">
    <location>
        <begin position="311"/>
        <end position="419"/>
    </location>
</feature>
<dbReference type="GO" id="GO:0051301">
    <property type="term" value="P:cell division"/>
    <property type="evidence" value="ECO:0007669"/>
    <property type="project" value="UniProtKB-KW"/>
</dbReference>
<dbReference type="KEGG" id="cwo:Cwoe_1416"/>
<evidence type="ECO:0000256" key="3">
    <source>
        <dbReference type="ARBA" id="ARBA00022618"/>
    </source>
</evidence>
<keyword evidence="7 10" id="KW-0573">Peptidoglycan synthesis</keyword>
<dbReference type="STRING" id="469383.Cwoe_1416"/>
<dbReference type="SUPFAM" id="SSF53623">
    <property type="entry name" value="MurD-like peptide ligases, catalytic domain"/>
    <property type="match status" value="1"/>
</dbReference>
<evidence type="ECO:0000256" key="2">
    <source>
        <dbReference type="ARBA" id="ARBA00022598"/>
    </source>
</evidence>
<comment type="pathway">
    <text evidence="10 11">Cell wall biogenesis; peptidoglycan biosynthesis.</text>
</comment>
<keyword evidence="8 10" id="KW-0131">Cell cycle</keyword>
<evidence type="ECO:0000313" key="14">
    <source>
        <dbReference type="EMBL" id="ADB49844.1"/>
    </source>
</evidence>
<gene>
    <name evidence="10" type="primary">murF</name>
    <name evidence="14" type="ordered locus">Cwoe_1416</name>
</gene>
<evidence type="ECO:0000259" key="13">
    <source>
        <dbReference type="Pfam" id="PF08245"/>
    </source>
</evidence>
<dbReference type="SUPFAM" id="SSF53244">
    <property type="entry name" value="MurD-like peptide ligases, peptide-binding domain"/>
    <property type="match status" value="1"/>
</dbReference>
<accession>D3EYX0</accession>
<dbReference type="Pfam" id="PF02875">
    <property type="entry name" value="Mur_ligase_C"/>
    <property type="match status" value="1"/>
</dbReference>
<reference evidence="15" key="2">
    <citation type="submission" date="2010-01" db="EMBL/GenBank/DDBJ databases">
        <title>The complete genome of Conexibacter woesei DSM 14684.</title>
        <authorList>
            <consortium name="US DOE Joint Genome Institute (JGI-PGF)"/>
            <person name="Lucas S."/>
            <person name="Copeland A."/>
            <person name="Lapidus A."/>
            <person name="Glavina del Rio T."/>
            <person name="Dalin E."/>
            <person name="Tice H."/>
            <person name="Bruce D."/>
            <person name="Goodwin L."/>
            <person name="Pitluck S."/>
            <person name="Kyrpides N."/>
            <person name="Mavromatis K."/>
            <person name="Ivanova N."/>
            <person name="Mikhailova N."/>
            <person name="Chertkov O."/>
            <person name="Brettin T."/>
            <person name="Detter J.C."/>
            <person name="Han C."/>
            <person name="Larimer F."/>
            <person name="Land M."/>
            <person name="Hauser L."/>
            <person name="Markowitz V."/>
            <person name="Cheng J.-F."/>
            <person name="Hugenholtz P."/>
            <person name="Woyke T."/>
            <person name="Wu D."/>
            <person name="Pukall R."/>
            <person name="Steenblock K."/>
            <person name="Schneider S."/>
            <person name="Klenk H.-P."/>
            <person name="Eisen J.A."/>
        </authorList>
    </citation>
    <scope>NUCLEOTIDE SEQUENCE [LARGE SCALE GENOMIC DNA]</scope>
    <source>
        <strain evidence="15">DSM 14684 / CIP 108061 / JCM 11494 / NBRC 100937 / ID131577</strain>
    </source>
</reference>
<keyword evidence="3 10" id="KW-0132">Cell division</keyword>
<evidence type="ECO:0000256" key="10">
    <source>
        <dbReference type="HAMAP-Rule" id="MF_02019"/>
    </source>
</evidence>
<dbReference type="RefSeq" id="WP_012932895.1">
    <property type="nucleotide sequence ID" value="NC_013739.1"/>
</dbReference>
<keyword evidence="15" id="KW-1185">Reference proteome</keyword>
<comment type="catalytic activity">
    <reaction evidence="10 11">
        <text>D-alanyl-D-alanine + UDP-N-acetyl-alpha-D-muramoyl-L-alanyl-gamma-D-glutamyl-meso-2,6-diaminopimelate + ATP = UDP-N-acetyl-alpha-D-muramoyl-L-alanyl-gamma-D-glutamyl-meso-2,6-diaminopimeloyl-D-alanyl-D-alanine + ADP + phosphate + H(+)</text>
        <dbReference type="Rhea" id="RHEA:28374"/>
        <dbReference type="ChEBI" id="CHEBI:15378"/>
        <dbReference type="ChEBI" id="CHEBI:30616"/>
        <dbReference type="ChEBI" id="CHEBI:43474"/>
        <dbReference type="ChEBI" id="CHEBI:57822"/>
        <dbReference type="ChEBI" id="CHEBI:61386"/>
        <dbReference type="ChEBI" id="CHEBI:83905"/>
        <dbReference type="ChEBI" id="CHEBI:456216"/>
        <dbReference type="EC" id="6.3.2.10"/>
    </reaction>
</comment>
<keyword evidence="1 10" id="KW-0963">Cytoplasm</keyword>
<dbReference type="UniPathway" id="UPA00219"/>
<keyword evidence="4 10" id="KW-0547">Nucleotide-binding</keyword>
<keyword evidence="9 10" id="KW-0961">Cell wall biogenesis/degradation</keyword>
<name>D3EYX0_CONWI</name>
<evidence type="ECO:0000256" key="9">
    <source>
        <dbReference type="ARBA" id="ARBA00023316"/>
    </source>
</evidence>
<dbReference type="AlphaFoldDB" id="D3EYX0"/>
<evidence type="ECO:0000259" key="12">
    <source>
        <dbReference type="Pfam" id="PF02875"/>
    </source>
</evidence>
<evidence type="ECO:0000256" key="6">
    <source>
        <dbReference type="ARBA" id="ARBA00022960"/>
    </source>
</evidence>
<dbReference type="GO" id="GO:0071555">
    <property type="term" value="P:cell wall organization"/>
    <property type="evidence" value="ECO:0007669"/>
    <property type="project" value="UniProtKB-KW"/>
</dbReference>
<keyword evidence="6 10" id="KW-0133">Cell shape</keyword>
<dbReference type="InterPro" id="IPR005863">
    <property type="entry name" value="UDP-N-AcMur_synth"/>
</dbReference>
<dbReference type="EC" id="6.3.2.10" evidence="10 11"/>
<dbReference type="InterPro" id="IPR004101">
    <property type="entry name" value="Mur_ligase_C"/>
</dbReference>
<dbReference type="GO" id="GO:0008360">
    <property type="term" value="P:regulation of cell shape"/>
    <property type="evidence" value="ECO:0007669"/>
    <property type="project" value="UniProtKB-KW"/>
</dbReference>
<comment type="function">
    <text evidence="10 11">Involved in cell wall formation. Catalyzes the final step in the synthesis of UDP-N-acetylmuramoyl-pentapeptide, the precursor of murein.</text>
</comment>
<dbReference type="GO" id="GO:0047480">
    <property type="term" value="F:UDP-N-acetylmuramoyl-tripeptide-D-alanyl-D-alanine ligase activity"/>
    <property type="evidence" value="ECO:0007669"/>
    <property type="project" value="UniProtKB-UniRule"/>
</dbReference>
<dbReference type="InterPro" id="IPR035911">
    <property type="entry name" value="MurE/MurF_N"/>
</dbReference>
<dbReference type="PANTHER" id="PTHR43024:SF1">
    <property type="entry name" value="UDP-N-ACETYLMURAMOYL-TRIPEPTIDE--D-ALANYL-D-ALANINE LIGASE"/>
    <property type="match status" value="1"/>
</dbReference>
<dbReference type="SUPFAM" id="SSF63418">
    <property type="entry name" value="MurE/MurF N-terminal domain"/>
    <property type="match status" value="1"/>
</dbReference>
<evidence type="ECO:0000256" key="11">
    <source>
        <dbReference type="RuleBase" id="RU004136"/>
    </source>
</evidence>
<dbReference type="NCBIfam" id="TIGR01143">
    <property type="entry name" value="murF"/>
    <property type="match status" value="1"/>
</dbReference>
<dbReference type="InterPro" id="IPR036565">
    <property type="entry name" value="Mur-like_cat_sf"/>
</dbReference>
<evidence type="ECO:0000256" key="8">
    <source>
        <dbReference type="ARBA" id="ARBA00023306"/>
    </source>
</evidence>
<evidence type="ECO:0000256" key="7">
    <source>
        <dbReference type="ARBA" id="ARBA00022984"/>
    </source>
</evidence>
<comment type="subcellular location">
    <subcellularLocation>
        <location evidence="10 11">Cytoplasm</location>
    </subcellularLocation>
</comment>
<dbReference type="HAMAP" id="MF_02019">
    <property type="entry name" value="MurF"/>
    <property type="match status" value="1"/>
</dbReference>
<dbReference type="OrthoDB" id="9800958at2"/>
<dbReference type="EMBL" id="CP001854">
    <property type="protein sequence ID" value="ADB49844.1"/>
    <property type="molecule type" value="Genomic_DNA"/>
</dbReference>
<dbReference type="Gene3D" id="3.40.1390.10">
    <property type="entry name" value="MurE/MurF, N-terminal domain"/>
    <property type="match status" value="1"/>
</dbReference>
<dbReference type="Gene3D" id="3.40.1190.10">
    <property type="entry name" value="Mur-like, catalytic domain"/>
    <property type="match status" value="1"/>
</dbReference>
<organism evidence="14 15">
    <name type="scientific">Conexibacter woesei (strain DSM 14684 / CCUG 47730 / CIP 108061 / JCM 11494 / NBRC 100937 / ID131577)</name>
    <dbReference type="NCBI Taxonomy" id="469383"/>
    <lineage>
        <taxon>Bacteria</taxon>
        <taxon>Bacillati</taxon>
        <taxon>Actinomycetota</taxon>
        <taxon>Thermoleophilia</taxon>
        <taxon>Solirubrobacterales</taxon>
        <taxon>Conexibacteraceae</taxon>
        <taxon>Conexibacter</taxon>
    </lineage>
</organism>
<dbReference type="eggNOG" id="COG0770">
    <property type="taxonomic scope" value="Bacteria"/>
</dbReference>
<sequence length="447" mass="46683">MRCSTSELAAHLGGELVGPDVGVEGASIDSRTLRPGQLYVPIVAERDGHAYIPAALDAGAPAYLTEQEPVGGTAIRVGDTAAAMLRLGVLARGRVGGAIGVTGSVGKTTTKDLLAGCLAARFRTAASERSFNNELGLPLTLFNAPEAARWAVLEMGARRAGDIERLAAVARPEVGIVTSVDMAHLEYMGDLDGVARVKGELVAALPASGLAVLNFDDPRVRGMASLSASPVLGYSVGGDADVRADDVTLDQDLRARFRLSSPWGQAEVRLGVHGLHQVPNALAAATVALWCGVPIETVAAALAQSKGSPWRMEVHHMPDGPLLVVDCYNAMPTSTEAGLRSLAALPGERKLALLGLMAELGDHSESEHRRIARVAEELGIEAVGYETPLYGEAYVTGAEEAVALLRTLGTGDAALVKGSRVTRLEDVVGAYLRHIENPIRAGNTPLP</sequence>
<dbReference type="PANTHER" id="PTHR43024">
    <property type="entry name" value="UDP-N-ACETYLMURAMOYL-TRIPEPTIDE--D-ALANYL-D-ALANINE LIGASE"/>
    <property type="match status" value="1"/>
</dbReference>
<reference evidence="14 15" key="1">
    <citation type="journal article" date="2010" name="Stand. Genomic Sci.">
        <title>Complete genome sequence of Conexibacter woesei type strain (ID131577).</title>
        <authorList>
            <person name="Pukall R."/>
            <person name="Lapidus A."/>
            <person name="Glavina Del Rio T."/>
            <person name="Copeland A."/>
            <person name="Tice H."/>
            <person name="Cheng J.-F."/>
            <person name="Lucas S."/>
            <person name="Chen F."/>
            <person name="Nolan M."/>
            <person name="Bruce D."/>
            <person name="Goodwin L."/>
            <person name="Pitluck S."/>
            <person name="Mavromatis K."/>
            <person name="Ivanova N."/>
            <person name="Ovchinnikova G."/>
            <person name="Pati A."/>
            <person name="Chen A."/>
            <person name="Palaniappan K."/>
            <person name="Land M."/>
            <person name="Hauser L."/>
            <person name="Chang Y.-J."/>
            <person name="Jeffries C.D."/>
            <person name="Chain P."/>
            <person name="Meincke L."/>
            <person name="Sims D."/>
            <person name="Brettin T."/>
            <person name="Detter J.C."/>
            <person name="Rohde M."/>
            <person name="Goeker M."/>
            <person name="Bristow J."/>
            <person name="Eisen J.A."/>
            <person name="Markowitz V."/>
            <person name="Kyrpides N.C."/>
            <person name="Klenk H.-P."/>
            <person name="Hugenholtz P."/>
        </authorList>
    </citation>
    <scope>NUCLEOTIDE SEQUENCE [LARGE SCALE GENOMIC DNA]</scope>
    <source>
        <strain evidence="15">DSM 14684 / CIP 108061 / JCM 11494 / NBRC 100937 / ID131577</strain>
    </source>
</reference>
<comment type="similarity">
    <text evidence="10">Belongs to the MurCDEF family. MurF subfamily.</text>
</comment>
<evidence type="ECO:0000313" key="15">
    <source>
        <dbReference type="Proteomes" id="UP000008229"/>
    </source>
</evidence>
<dbReference type="Proteomes" id="UP000008229">
    <property type="component" value="Chromosome"/>
</dbReference>
<dbReference type="InterPro" id="IPR013221">
    <property type="entry name" value="Mur_ligase_cen"/>
</dbReference>
<protein>
    <recommendedName>
        <fullName evidence="10 11">UDP-N-acetylmuramoyl-tripeptide--D-alanyl-D-alanine ligase</fullName>
        <ecNumber evidence="10 11">6.3.2.10</ecNumber>
    </recommendedName>
    <alternativeName>
        <fullName evidence="10">D-alanyl-D-alanine-adding enzyme</fullName>
    </alternativeName>
</protein>
<dbReference type="GO" id="GO:0009252">
    <property type="term" value="P:peptidoglycan biosynthetic process"/>
    <property type="evidence" value="ECO:0007669"/>
    <property type="project" value="UniProtKB-UniRule"/>
</dbReference>
<dbReference type="Pfam" id="PF08245">
    <property type="entry name" value="Mur_ligase_M"/>
    <property type="match status" value="1"/>
</dbReference>
<keyword evidence="2 10" id="KW-0436">Ligase</keyword>
<dbReference type="InterPro" id="IPR051046">
    <property type="entry name" value="MurCDEF_CellWall_CoF430Synth"/>
</dbReference>
<dbReference type="GO" id="GO:0005737">
    <property type="term" value="C:cytoplasm"/>
    <property type="evidence" value="ECO:0007669"/>
    <property type="project" value="UniProtKB-SubCell"/>
</dbReference>
<dbReference type="Gene3D" id="3.90.190.20">
    <property type="entry name" value="Mur ligase, C-terminal domain"/>
    <property type="match status" value="1"/>
</dbReference>
<dbReference type="GO" id="GO:0008766">
    <property type="term" value="F:UDP-N-acetylmuramoylalanyl-D-glutamyl-2,6-diaminopimelate-D-alanyl-D-alanine ligase activity"/>
    <property type="evidence" value="ECO:0007669"/>
    <property type="project" value="RHEA"/>
</dbReference>
<dbReference type="InterPro" id="IPR036615">
    <property type="entry name" value="Mur_ligase_C_dom_sf"/>
</dbReference>
<feature type="binding site" evidence="10">
    <location>
        <begin position="103"/>
        <end position="109"/>
    </location>
    <ligand>
        <name>ATP</name>
        <dbReference type="ChEBI" id="CHEBI:30616"/>
    </ligand>
</feature>
<dbReference type="HOGENOM" id="CLU_031507_0_0_11"/>